<evidence type="ECO:0000313" key="3">
    <source>
        <dbReference type="Proteomes" id="UP000265663"/>
    </source>
</evidence>
<accession>A0A3M7LWX6</accession>
<gene>
    <name evidence="2" type="ORF">GMOD_00002009</name>
</gene>
<organism evidence="2 3">
    <name type="scientific">Pyrenophora seminiperda CCB06</name>
    <dbReference type="NCBI Taxonomy" id="1302712"/>
    <lineage>
        <taxon>Eukaryota</taxon>
        <taxon>Fungi</taxon>
        <taxon>Dikarya</taxon>
        <taxon>Ascomycota</taxon>
        <taxon>Pezizomycotina</taxon>
        <taxon>Dothideomycetes</taxon>
        <taxon>Pleosporomycetidae</taxon>
        <taxon>Pleosporales</taxon>
        <taxon>Pleosporineae</taxon>
        <taxon>Pleosporaceae</taxon>
        <taxon>Pyrenophora</taxon>
    </lineage>
</organism>
<sequence length="176" mass="20061">MDTGSEPKSEPPPAQDAQDAQDVQDAQAVGPPSLRRINSEETERPPSVQRTQDGADGPADAESESDLEEEGSDPADRIVDFDWEDLHHRYHEAMKNCHGEEAALMQEWENLMDYFRVWAQSGHEHETGRTYSRLRTRTTFVQNEEDLLEQKRTHYITVVKAFESALSLLKNSGFRC</sequence>
<proteinExistence type="predicted"/>
<dbReference type="OrthoDB" id="5335351at2759"/>
<evidence type="ECO:0000256" key="1">
    <source>
        <dbReference type="SAM" id="MobiDB-lite"/>
    </source>
</evidence>
<feature type="compositionally biased region" description="Acidic residues" evidence="1">
    <location>
        <begin position="59"/>
        <end position="73"/>
    </location>
</feature>
<name>A0A3M7LWX6_9PLEO</name>
<feature type="compositionally biased region" description="Low complexity" evidence="1">
    <location>
        <begin position="15"/>
        <end position="29"/>
    </location>
</feature>
<dbReference type="AlphaFoldDB" id="A0A3M7LWX6"/>
<keyword evidence="3" id="KW-1185">Reference proteome</keyword>
<dbReference type="EMBL" id="KE747809">
    <property type="protein sequence ID" value="RMZ66652.1"/>
    <property type="molecule type" value="Genomic_DNA"/>
</dbReference>
<evidence type="ECO:0000313" key="2">
    <source>
        <dbReference type="EMBL" id="RMZ66652.1"/>
    </source>
</evidence>
<dbReference type="Proteomes" id="UP000265663">
    <property type="component" value="Unassembled WGS sequence"/>
</dbReference>
<feature type="region of interest" description="Disordered" evidence="1">
    <location>
        <begin position="1"/>
        <end position="78"/>
    </location>
</feature>
<reference evidence="2 3" key="1">
    <citation type="journal article" date="2014" name="PLoS ONE">
        <title>De novo Genome Assembly of the Fungal Plant Pathogen Pyrenophora semeniperda.</title>
        <authorList>
            <person name="Soliai M.M."/>
            <person name="Meyer S.E."/>
            <person name="Udall J.A."/>
            <person name="Elzinga D.E."/>
            <person name="Hermansen R.A."/>
            <person name="Bodily P.M."/>
            <person name="Hart A.A."/>
            <person name="Coleman C.E."/>
        </authorList>
    </citation>
    <scope>NUCLEOTIDE SEQUENCE [LARGE SCALE GENOMIC DNA]</scope>
    <source>
        <strain evidence="2 3">CCB06</strain>
        <tissue evidence="2">Mycelium</tissue>
    </source>
</reference>
<protein>
    <submittedName>
        <fullName evidence="2">Zinc finger fyve domain-containing 19</fullName>
    </submittedName>
</protein>